<dbReference type="AlphaFoldDB" id="B1T376"/>
<reference evidence="1 2" key="1">
    <citation type="submission" date="2008-03" db="EMBL/GenBank/DDBJ databases">
        <title>Sequencing of the draft genome and assembly of Burkholderia ambifaria MEX-5.</title>
        <authorList>
            <consortium name="US DOE Joint Genome Institute (JGI-PGF)"/>
            <person name="Copeland A."/>
            <person name="Lucas S."/>
            <person name="Lapidus A."/>
            <person name="Glavina del Rio T."/>
            <person name="Dalin E."/>
            <person name="Tice H."/>
            <person name="Bruce D."/>
            <person name="Goodwin L."/>
            <person name="Pitluck S."/>
            <person name="Larimer F."/>
            <person name="Land M.L."/>
            <person name="Hauser L."/>
            <person name="Tiedje J."/>
            <person name="Richardson P."/>
        </authorList>
    </citation>
    <scope>NUCLEOTIDE SEQUENCE [LARGE SCALE GENOMIC DNA]</scope>
    <source>
        <strain evidence="1 2">MEX-5</strain>
    </source>
</reference>
<name>B1T376_9BURK</name>
<dbReference type="EMBL" id="ABLK01000055">
    <property type="protein sequence ID" value="EDT41974.1"/>
    <property type="molecule type" value="Genomic_DNA"/>
</dbReference>
<comment type="caution">
    <text evidence="1">The sequence shown here is derived from an EMBL/GenBank/DDBJ whole genome shotgun (WGS) entry which is preliminary data.</text>
</comment>
<evidence type="ECO:0000313" key="2">
    <source>
        <dbReference type="Proteomes" id="UP000004814"/>
    </source>
</evidence>
<evidence type="ECO:0000313" key="1">
    <source>
        <dbReference type="EMBL" id="EDT41974.1"/>
    </source>
</evidence>
<accession>B1T376</accession>
<sequence>MDRIYPTLAGCIPLQRRSSRQCLSCITRSGCACDPLVESAEHFQQLHRMEVSFPARHIRLQSRSTTSGNLCPERRVIPRMHSLNALQYLSRAIAHLIRSPVRPASFATAVLTSLTSYEVSRRVYVSHPAPVRQHDDRTRIHCSHTTRCSVGSSVCRLRMLSGITRCSARIEIG</sequence>
<dbReference type="PATRIC" id="fig|396597.7.peg.5909"/>
<protein>
    <submittedName>
        <fullName evidence="1">Uncharacterized protein</fullName>
    </submittedName>
</protein>
<gene>
    <name evidence="1" type="ORF">BamMEX5DRAFT_2242</name>
</gene>
<dbReference type="Proteomes" id="UP000004814">
    <property type="component" value="Unassembled WGS sequence"/>
</dbReference>
<proteinExistence type="predicted"/>
<organism evidence="1 2">
    <name type="scientific">Burkholderia ambifaria MEX-5</name>
    <dbReference type="NCBI Taxonomy" id="396597"/>
    <lineage>
        <taxon>Bacteria</taxon>
        <taxon>Pseudomonadati</taxon>
        <taxon>Pseudomonadota</taxon>
        <taxon>Betaproteobacteria</taxon>
        <taxon>Burkholderiales</taxon>
        <taxon>Burkholderiaceae</taxon>
        <taxon>Burkholderia</taxon>
        <taxon>Burkholderia cepacia complex</taxon>
    </lineage>
</organism>